<protein>
    <submittedName>
        <fullName evidence="2">Uncharacterized protein</fullName>
    </submittedName>
</protein>
<feature type="region of interest" description="Disordered" evidence="1">
    <location>
        <begin position="63"/>
        <end position="93"/>
    </location>
</feature>
<name>A0A5Q3QCE3_9PSEU</name>
<gene>
    <name evidence="2" type="ORF">GIY23_05985</name>
</gene>
<evidence type="ECO:0000256" key="1">
    <source>
        <dbReference type="SAM" id="MobiDB-lite"/>
    </source>
</evidence>
<dbReference type="Proteomes" id="UP000371041">
    <property type="component" value="Chromosome"/>
</dbReference>
<organism evidence="2 3">
    <name type="scientific">Allosaccharopolyspora coralli</name>
    <dbReference type="NCBI Taxonomy" id="2665642"/>
    <lineage>
        <taxon>Bacteria</taxon>
        <taxon>Bacillati</taxon>
        <taxon>Actinomycetota</taxon>
        <taxon>Actinomycetes</taxon>
        <taxon>Pseudonocardiales</taxon>
        <taxon>Pseudonocardiaceae</taxon>
        <taxon>Allosaccharopolyspora</taxon>
    </lineage>
</organism>
<proteinExistence type="predicted"/>
<accession>A0A5Q3QCE3</accession>
<dbReference type="RefSeq" id="WP_154075745.1">
    <property type="nucleotide sequence ID" value="NZ_CP045929.1"/>
</dbReference>
<evidence type="ECO:0000313" key="2">
    <source>
        <dbReference type="EMBL" id="QGK69145.1"/>
    </source>
</evidence>
<reference evidence="3" key="1">
    <citation type="submission" date="2019-11" db="EMBL/GenBank/DDBJ databases">
        <title>The complete genome sequence of Saccharopolyspora sp. E2A.</title>
        <authorList>
            <person name="Zhang G."/>
        </authorList>
    </citation>
    <scope>NUCLEOTIDE SEQUENCE [LARGE SCALE GENOMIC DNA]</scope>
    <source>
        <strain evidence="3">E2A</strain>
    </source>
</reference>
<keyword evidence="3" id="KW-1185">Reference proteome</keyword>
<evidence type="ECO:0000313" key="3">
    <source>
        <dbReference type="Proteomes" id="UP000371041"/>
    </source>
</evidence>
<dbReference type="KEGG" id="sace:GIY23_05985"/>
<sequence>MGFQADQADLDGLSNTINESLNSLNAAAGAPEGEVDAGESTAAVTGMMASLYESLTTMTQDTQQAAAEVADSGGVYTRTDDQAASGLPTGGSN</sequence>
<dbReference type="AlphaFoldDB" id="A0A5Q3QCE3"/>
<dbReference type="EMBL" id="CP045929">
    <property type="protein sequence ID" value="QGK69145.1"/>
    <property type="molecule type" value="Genomic_DNA"/>
</dbReference>
<dbReference type="Gene3D" id="1.10.287.1060">
    <property type="entry name" value="ESAT-6-like"/>
    <property type="match status" value="1"/>
</dbReference>